<name>A0A9Q0EQE0_9TELE</name>
<keyword evidence="2" id="KW-1185">Reference proteome</keyword>
<protein>
    <submittedName>
        <fullName evidence="1">Uncharacterized protein</fullName>
    </submittedName>
</protein>
<proteinExistence type="predicted"/>
<dbReference type="AlphaFoldDB" id="A0A9Q0EQE0"/>
<organism evidence="1 2">
    <name type="scientific">Muraenolepis orangiensis</name>
    <name type="common">Patagonian moray cod</name>
    <dbReference type="NCBI Taxonomy" id="630683"/>
    <lineage>
        <taxon>Eukaryota</taxon>
        <taxon>Metazoa</taxon>
        <taxon>Chordata</taxon>
        <taxon>Craniata</taxon>
        <taxon>Vertebrata</taxon>
        <taxon>Euteleostomi</taxon>
        <taxon>Actinopterygii</taxon>
        <taxon>Neopterygii</taxon>
        <taxon>Teleostei</taxon>
        <taxon>Neoteleostei</taxon>
        <taxon>Acanthomorphata</taxon>
        <taxon>Zeiogadaria</taxon>
        <taxon>Gadariae</taxon>
        <taxon>Gadiformes</taxon>
        <taxon>Muraenolepidoidei</taxon>
        <taxon>Muraenolepididae</taxon>
        <taxon>Muraenolepis</taxon>
    </lineage>
</organism>
<reference evidence="1" key="1">
    <citation type="submission" date="2022-07" db="EMBL/GenBank/DDBJ databases">
        <title>Chromosome-level genome of Muraenolepis orangiensis.</title>
        <authorList>
            <person name="Kim J."/>
        </authorList>
    </citation>
    <scope>NUCLEOTIDE SEQUENCE</scope>
    <source>
        <strain evidence="1">KU_S4_2022</strain>
        <tissue evidence="1">Muscle</tissue>
    </source>
</reference>
<evidence type="ECO:0000313" key="2">
    <source>
        <dbReference type="Proteomes" id="UP001148018"/>
    </source>
</evidence>
<dbReference type="OrthoDB" id="4760524at2759"/>
<comment type="caution">
    <text evidence="1">The sequence shown here is derived from an EMBL/GenBank/DDBJ whole genome shotgun (WGS) entry which is preliminary data.</text>
</comment>
<dbReference type="EMBL" id="JANIIK010000039">
    <property type="protein sequence ID" value="KAJ3609708.1"/>
    <property type="molecule type" value="Genomic_DNA"/>
</dbReference>
<gene>
    <name evidence="1" type="ORF">NHX12_024219</name>
</gene>
<dbReference type="Proteomes" id="UP001148018">
    <property type="component" value="Unassembled WGS sequence"/>
</dbReference>
<accession>A0A9Q0EQE0</accession>
<sequence length="161" mass="17889">MSGEGYLQPMSIQGYLQPMSGEGYLQPMKGQGYLQPMSGERYLQPMSGEGYLQPMSGQGYLQPMSSQCYLQPIKGQESATSSGADGFVEAPVCRTKDIRIRKWFTCILCWWFYPRAHDQGTSAPPLPDVWKARGRILLTPKHVSSVPQEGVLVQANPLVQT</sequence>
<evidence type="ECO:0000313" key="1">
    <source>
        <dbReference type="EMBL" id="KAJ3609708.1"/>
    </source>
</evidence>